<proteinExistence type="predicted"/>
<keyword evidence="3" id="KW-1185">Reference proteome</keyword>
<dbReference type="Proteomes" id="UP000039865">
    <property type="component" value="Unassembled WGS sequence"/>
</dbReference>
<keyword evidence="1" id="KW-1133">Transmembrane helix</keyword>
<feature type="transmembrane region" description="Helical" evidence="1">
    <location>
        <begin position="159"/>
        <end position="178"/>
    </location>
</feature>
<name>A0A078AC31_STYLE</name>
<evidence type="ECO:0000313" key="2">
    <source>
        <dbReference type="EMBL" id="CDW79769.1"/>
    </source>
</evidence>
<organism evidence="2 3">
    <name type="scientific">Stylonychia lemnae</name>
    <name type="common">Ciliate</name>
    <dbReference type="NCBI Taxonomy" id="5949"/>
    <lineage>
        <taxon>Eukaryota</taxon>
        <taxon>Sar</taxon>
        <taxon>Alveolata</taxon>
        <taxon>Ciliophora</taxon>
        <taxon>Intramacronucleata</taxon>
        <taxon>Spirotrichea</taxon>
        <taxon>Stichotrichia</taxon>
        <taxon>Sporadotrichida</taxon>
        <taxon>Oxytrichidae</taxon>
        <taxon>Stylonychinae</taxon>
        <taxon>Stylonychia</taxon>
    </lineage>
</organism>
<accession>A0A078AC31</accession>
<evidence type="ECO:0000256" key="1">
    <source>
        <dbReference type="SAM" id="Phobius"/>
    </source>
</evidence>
<sequence length="224" mass="26353">MKLESIRDLELIIYYVDDKIVCAAFVKFLKQVPAQQTTHYCIVYFIHTQQEYRKAFKEFIKDLGFTCANNDFHKWKRDWYSLMQLKISSKGEPQFEWFQMFKLIYDKEIPKEQTPTLIQNEEVKNDCYQVELPKKVQTLTGQGMLKVIQRKICLKNQSVLLLVEVLSVIYVLQVIILLKPVTQSNGTNDKLVTLSNYTNLNLKSPKQILSMVNIKYKLVPCVQK</sequence>
<dbReference type="InParanoid" id="A0A078AC31"/>
<evidence type="ECO:0000313" key="3">
    <source>
        <dbReference type="Proteomes" id="UP000039865"/>
    </source>
</evidence>
<dbReference type="AlphaFoldDB" id="A0A078AC31"/>
<protein>
    <submittedName>
        <fullName evidence="2">Uncharacterized protein</fullName>
    </submittedName>
</protein>
<reference evidence="2 3" key="1">
    <citation type="submission" date="2014-06" db="EMBL/GenBank/DDBJ databases">
        <authorList>
            <person name="Swart Estienne"/>
        </authorList>
    </citation>
    <scope>NUCLEOTIDE SEQUENCE [LARGE SCALE GENOMIC DNA]</scope>
    <source>
        <strain evidence="2 3">130c</strain>
    </source>
</reference>
<keyword evidence="1" id="KW-0812">Transmembrane</keyword>
<gene>
    <name evidence="2" type="primary">Contig14458.g15402</name>
    <name evidence="2" type="ORF">STYLEM_8761</name>
</gene>
<dbReference type="EMBL" id="CCKQ01008327">
    <property type="protein sequence ID" value="CDW79769.1"/>
    <property type="molecule type" value="Genomic_DNA"/>
</dbReference>
<keyword evidence="1" id="KW-0472">Membrane</keyword>